<dbReference type="InterPro" id="IPR013154">
    <property type="entry name" value="ADH-like_N"/>
</dbReference>
<protein>
    <submittedName>
        <fullName evidence="4">NADPH:quinone reductase</fullName>
    </submittedName>
</protein>
<dbReference type="InterPro" id="IPR020843">
    <property type="entry name" value="ER"/>
</dbReference>
<dbReference type="InterPro" id="IPR011032">
    <property type="entry name" value="GroES-like_sf"/>
</dbReference>
<dbReference type="SUPFAM" id="SSF50129">
    <property type="entry name" value="GroES-like"/>
    <property type="match status" value="1"/>
</dbReference>
<organism evidence="4">
    <name type="scientific">uncultured bacterium scaffold00090</name>
    <dbReference type="NCBI Taxonomy" id="1132476"/>
    <lineage>
        <taxon>Bacteria</taxon>
        <taxon>environmental samples</taxon>
    </lineage>
</organism>
<keyword evidence="2" id="KW-0560">Oxidoreductase</keyword>
<dbReference type="PANTHER" id="PTHR48106">
    <property type="entry name" value="QUINONE OXIDOREDUCTASE PIG3-RELATED"/>
    <property type="match status" value="1"/>
</dbReference>
<dbReference type="Gene3D" id="3.90.180.10">
    <property type="entry name" value="Medium-chain alcohol dehydrogenases, catalytic domain"/>
    <property type="match status" value="1"/>
</dbReference>
<sequence length="333" mass="35844">MSVASLLKKGGVFMIPKTMKAVILTAPTQAEQVTLTECPVPQVRPGWVLVKVHAFGMNHSEQILRLSEIRADYIQKPIIPGIECVGEIADASDSHFQNGQKVVALMGGMGRSFHGSYAEYALLPVHHVFGVTSDLAWEQLAAIPETYFTAWGSLFECLNLKPSDTLLVRGGTCALGYAAIQIAKALGCNVIATTHKESKLHLLDGADTAVLDTGKLDGTFFGVTKALELVGPKTFYDTLRCVEKGGIVCNTGILGGIYGLNGFDPIKYIPNGVYLTGFHSNWPTQDVINHILAFLAEHHLTPCLGKSFAFPEIRDACIALDTGTVNGKIVVTM</sequence>
<dbReference type="EMBL" id="JQ335998">
    <property type="protein sequence ID" value="AFN84543.1"/>
    <property type="molecule type" value="Genomic_DNA"/>
</dbReference>
<keyword evidence="1" id="KW-0521">NADP</keyword>
<evidence type="ECO:0000313" key="4">
    <source>
        <dbReference type="EMBL" id="AFN84543.1"/>
    </source>
</evidence>
<dbReference type="InterPro" id="IPR036291">
    <property type="entry name" value="NAD(P)-bd_dom_sf"/>
</dbReference>
<dbReference type="Pfam" id="PF08240">
    <property type="entry name" value="ADH_N"/>
    <property type="match status" value="1"/>
</dbReference>
<dbReference type="SUPFAM" id="SSF51735">
    <property type="entry name" value="NAD(P)-binding Rossmann-fold domains"/>
    <property type="match status" value="1"/>
</dbReference>
<evidence type="ECO:0000256" key="2">
    <source>
        <dbReference type="ARBA" id="ARBA00023002"/>
    </source>
</evidence>
<dbReference type="AlphaFoldDB" id="I7AI22"/>
<dbReference type="Pfam" id="PF00107">
    <property type="entry name" value="ADH_zinc_N"/>
    <property type="match status" value="1"/>
</dbReference>
<dbReference type="GO" id="GO:0070402">
    <property type="term" value="F:NADPH binding"/>
    <property type="evidence" value="ECO:0007669"/>
    <property type="project" value="TreeGrafter"/>
</dbReference>
<proteinExistence type="predicted"/>
<dbReference type="SMART" id="SM00829">
    <property type="entry name" value="PKS_ER"/>
    <property type="match status" value="1"/>
</dbReference>
<dbReference type="GO" id="GO:0016651">
    <property type="term" value="F:oxidoreductase activity, acting on NAD(P)H"/>
    <property type="evidence" value="ECO:0007669"/>
    <property type="project" value="TreeGrafter"/>
</dbReference>
<reference evidence="4" key="2">
    <citation type="journal article" date="2012" name="BMC Genomics">
        <title>Metagenomic analysis reveals a functional signature for biomass degradation by cecal microbiota in the leaf-eating flying squirrel (Petaurista alborufus lena).</title>
        <authorList>
            <person name="Lu H.P."/>
            <person name="Wang Y.B."/>
            <person name="Huang S.W."/>
            <person name="Lin C.Y."/>
            <person name="Wu M."/>
            <person name="Hsieh C.H."/>
            <person name="Yu H.T."/>
        </authorList>
    </citation>
    <scope>NUCLEOTIDE SEQUENCE</scope>
</reference>
<evidence type="ECO:0000259" key="3">
    <source>
        <dbReference type="SMART" id="SM00829"/>
    </source>
</evidence>
<dbReference type="InterPro" id="IPR013149">
    <property type="entry name" value="ADH-like_C"/>
</dbReference>
<evidence type="ECO:0000256" key="1">
    <source>
        <dbReference type="ARBA" id="ARBA00022857"/>
    </source>
</evidence>
<accession>I7AI22</accession>
<feature type="domain" description="Enoyl reductase (ER)" evidence="3">
    <location>
        <begin position="28"/>
        <end position="331"/>
    </location>
</feature>
<reference evidence="4" key="1">
    <citation type="submission" date="2011-12" db="EMBL/GenBank/DDBJ databases">
        <authorList>
            <person name="Lu H.-P."/>
            <person name="Wang Y.-B."/>
            <person name="Huang S.-W."/>
            <person name="Lin C.-Y."/>
            <person name="Wu M."/>
            <person name="Hsieh C.-H."/>
            <person name="Yu H.-T."/>
        </authorList>
    </citation>
    <scope>NUCLEOTIDE SEQUENCE</scope>
</reference>
<dbReference type="PANTHER" id="PTHR48106:SF18">
    <property type="entry name" value="QUINONE OXIDOREDUCTASE PIG3"/>
    <property type="match status" value="1"/>
</dbReference>
<name>I7AI22_9BACT</name>